<evidence type="ECO:0000313" key="3">
    <source>
        <dbReference type="Proteomes" id="UP000235392"/>
    </source>
</evidence>
<accession>A0A2N5VBC1</accession>
<sequence>MSCATTFKLVYPKKSDKGKTVWKAISSPKSFIIEFNARSTSYKVFQEKVAIESNTQFPSAGPLISAALASGLPHIEWHASLVCCPLLPEFNKNVNYYVTDVSSYNHWMDSAANLNKDTVHAGLKLTMDDQGAIKKQVAAAAEAEEHLLSSETARIAFTSRPHADSQNPDLDLNANNFEETINMRMEDIYQANPANAKYEKDIPVYLCPTNKNQYIPLTPGTTQIWAQALIEHTAGVSVSSPPSSLKFVKLSSKKRKLNASIGSSSSEMGQVLAQLLSNQNQPTSPSGSDAVASSEDKSDPPAISDYVKFVNIDEYKRASVMKILDENKFNDYRMFKSKSITVTNLKCWGLKGGTIAHLLDNVTKYKAYLAKK</sequence>
<dbReference type="Proteomes" id="UP000235392">
    <property type="component" value="Unassembled WGS sequence"/>
</dbReference>
<dbReference type="AlphaFoldDB" id="A0A2N5VBC1"/>
<dbReference type="EMBL" id="PGCI01000032">
    <property type="protein sequence ID" value="PLW47307.1"/>
    <property type="molecule type" value="Genomic_DNA"/>
</dbReference>
<organism evidence="2 3">
    <name type="scientific">Puccinia coronata f. sp. avenae</name>
    <dbReference type="NCBI Taxonomy" id="200324"/>
    <lineage>
        <taxon>Eukaryota</taxon>
        <taxon>Fungi</taxon>
        <taxon>Dikarya</taxon>
        <taxon>Basidiomycota</taxon>
        <taxon>Pucciniomycotina</taxon>
        <taxon>Pucciniomycetes</taxon>
        <taxon>Pucciniales</taxon>
        <taxon>Pucciniaceae</taxon>
        <taxon>Puccinia</taxon>
    </lineage>
</organism>
<reference evidence="2 3" key="1">
    <citation type="submission" date="2017-11" db="EMBL/GenBank/DDBJ databases">
        <title>De novo assembly and phasing of dikaryotic genomes from two isolates of Puccinia coronata f. sp. avenae, the causal agent of oat crown rust.</title>
        <authorList>
            <person name="Miller M.E."/>
            <person name="Zhang Y."/>
            <person name="Omidvar V."/>
            <person name="Sperschneider J."/>
            <person name="Schwessinger B."/>
            <person name="Raley C."/>
            <person name="Palmer J.M."/>
            <person name="Garnica D."/>
            <person name="Upadhyaya N."/>
            <person name="Rathjen J."/>
            <person name="Taylor J.M."/>
            <person name="Park R.F."/>
            <person name="Dodds P.N."/>
            <person name="Hirsch C.D."/>
            <person name="Kianian S.F."/>
            <person name="Figueroa M."/>
        </authorList>
    </citation>
    <scope>NUCLEOTIDE SEQUENCE [LARGE SCALE GENOMIC DNA]</scope>
    <source>
        <strain evidence="2">12SD80</strain>
    </source>
</reference>
<name>A0A2N5VBC1_9BASI</name>
<protein>
    <submittedName>
        <fullName evidence="2">Uncharacterized protein</fullName>
    </submittedName>
</protein>
<gene>
    <name evidence="2" type="ORF">PCASD_02541</name>
</gene>
<comment type="caution">
    <text evidence="2">The sequence shown here is derived from an EMBL/GenBank/DDBJ whole genome shotgun (WGS) entry which is preliminary data.</text>
</comment>
<feature type="region of interest" description="Disordered" evidence="1">
    <location>
        <begin position="278"/>
        <end position="299"/>
    </location>
</feature>
<evidence type="ECO:0000313" key="2">
    <source>
        <dbReference type="EMBL" id="PLW47307.1"/>
    </source>
</evidence>
<evidence type="ECO:0000256" key="1">
    <source>
        <dbReference type="SAM" id="MobiDB-lite"/>
    </source>
</evidence>
<feature type="compositionally biased region" description="Polar residues" evidence="1">
    <location>
        <begin position="278"/>
        <end position="287"/>
    </location>
</feature>
<proteinExistence type="predicted"/>